<comment type="caution">
    <text evidence="1">The sequence shown here is derived from an EMBL/GenBank/DDBJ whole genome shotgun (WGS) entry which is preliminary data.</text>
</comment>
<dbReference type="EMBL" id="SPHZ02000010">
    <property type="protein sequence ID" value="KAF0894587.1"/>
    <property type="molecule type" value="Genomic_DNA"/>
</dbReference>
<accession>A0A6G1C3P4</accession>
<proteinExistence type="predicted"/>
<evidence type="ECO:0000313" key="1">
    <source>
        <dbReference type="EMBL" id="KAF0894587.1"/>
    </source>
</evidence>
<keyword evidence="2" id="KW-1185">Reference proteome</keyword>
<protein>
    <submittedName>
        <fullName evidence="1">Uncharacterized protein</fullName>
    </submittedName>
</protein>
<dbReference type="AlphaFoldDB" id="A0A6G1C3P4"/>
<reference evidence="1 2" key="1">
    <citation type="submission" date="2019-11" db="EMBL/GenBank/DDBJ databases">
        <title>Whole genome sequence of Oryza granulata.</title>
        <authorList>
            <person name="Li W."/>
        </authorList>
    </citation>
    <scope>NUCLEOTIDE SEQUENCE [LARGE SCALE GENOMIC DNA]</scope>
    <source>
        <strain evidence="2">cv. Menghai</strain>
        <tissue evidence="1">Leaf</tissue>
    </source>
</reference>
<dbReference type="Proteomes" id="UP000479710">
    <property type="component" value="Unassembled WGS sequence"/>
</dbReference>
<dbReference type="Pfam" id="PF23733">
    <property type="entry name" value="GRXCR1-2_C"/>
    <property type="match status" value="1"/>
</dbReference>
<dbReference type="OrthoDB" id="423313at2759"/>
<name>A0A6G1C3P4_9ORYZ</name>
<organism evidence="1 2">
    <name type="scientific">Oryza meyeriana var. granulata</name>
    <dbReference type="NCBI Taxonomy" id="110450"/>
    <lineage>
        <taxon>Eukaryota</taxon>
        <taxon>Viridiplantae</taxon>
        <taxon>Streptophyta</taxon>
        <taxon>Embryophyta</taxon>
        <taxon>Tracheophyta</taxon>
        <taxon>Spermatophyta</taxon>
        <taxon>Magnoliopsida</taxon>
        <taxon>Liliopsida</taxon>
        <taxon>Poales</taxon>
        <taxon>Poaceae</taxon>
        <taxon>BOP clade</taxon>
        <taxon>Oryzoideae</taxon>
        <taxon>Oryzeae</taxon>
        <taxon>Oryzinae</taxon>
        <taxon>Oryza</taxon>
        <taxon>Oryza meyeriana</taxon>
    </lineage>
</organism>
<gene>
    <name evidence="1" type="ORF">E2562_001887</name>
</gene>
<evidence type="ECO:0000313" key="2">
    <source>
        <dbReference type="Proteomes" id="UP000479710"/>
    </source>
</evidence>
<sequence length="98" mass="10434">MGGPTKFGNCMRANAGRLLEGAAGQDQAYIYDSCSGVQFVPCTTCGCSHKVFIEEKDRILLTFHSLHAKLLRAHDLVFGLCGIKFGNATSPANNGGQV</sequence>